<sequence>MRGGVPDGTCTSPLLAKGECLIELTLSHYSLATPGDKQFVAELVGTFMLVFFGCGAGIVWKSGNINLVGAALTWAAVVTAIVYSIAHISGSHINPSASIALAVVGLFPWKQVPVYVLAQTLGAILASLALKWLFGADKAVYMMTLPVGPNPDSDLNIIAWEIIVTFMLLLVVCTTAVDPRAAKGLGGVAIGAVVFVDVILAEEISGCSLNPARSFGPALVNNDFSKLWIYIISPTIGAVAATSLYHFLQISIEKETKEAAAAKDVFSSAELSQHGHENPIYSSC</sequence>
<keyword evidence="4 6" id="KW-0472">Membrane</keyword>
<evidence type="ECO:0000313" key="8">
    <source>
        <dbReference type="Proteomes" id="UP001412067"/>
    </source>
</evidence>
<organism evidence="7 8">
    <name type="scientific">Platanthera guangdongensis</name>
    <dbReference type="NCBI Taxonomy" id="2320717"/>
    <lineage>
        <taxon>Eukaryota</taxon>
        <taxon>Viridiplantae</taxon>
        <taxon>Streptophyta</taxon>
        <taxon>Embryophyta</taxon>
        <taxon>Tracheophyta</taxon>
        <taxon>Spermatophyta</taxon>
        <taxon>Magnoliopsida</taxon>
        <taxon>Liliopsida</taxon>
        <taxon>Asparagales</taxon>
        <taxon>Orchidaceae</taxon>
        <taxon>Orchidoideae</taxon>
        <taxon>Orchideae</taxon>
        <taxon>Orchidinae</taxon>
        <taxon>Platanthera</taxon>
    </lineage>
</organism>
<evidence type="ECO:0000256" key="1">
    <source>
        <dbReference type="ARBA" id="ARBA00004141"/>
    </source>
</evidence>
<evidence type="ECO:0000256" key="2">
    <source>
        <dbReference type="ARBA" id="ARBA00022692"/>
    </source>
</evidence>
<feature type="transmembrane region" description="Helical" evidence="6">
    <location>
        <begin position="67"/>
        <end position="86"/>
    </location>
</feature>
<feature type="transmembrane region" description="Helical" evidence="6">
    <location>
        <begin position="227"/>
        <end position="248"/>
    </location>
</feature>
<evidence type="ECO:0000256" key="5">
    <source>
        <dbReference type="RuleBase" id="RU000477"/>
    </source>
</evidence>
<evidence type="ECO:0000313" key="7">
    <source>
        <dbReference type="EMBL" id="KAK8967158.1"/>
    </source>
</evidence>
<dbReference type="InterPro" id="IPR000425">
    <property type="entry name" value="MIP"/>
</dbReference>
<evidence type="ECO:0000256" key="3">
    <source>
        <dbReference type="ARBA" id="ARBA00022989"/>
    </source>
</evidence>
<dbReference type="Gene3D" id="1.20.1080.10">
    <property type="entry name" value="Glycerol uptake facilitator protein"/>
    <property type="match status" value="1"/>
</dbReference>
<reference evidence="7 8" key="1">
    <citation type="journal article" date="2022" name="Nat. Plants">
        <title>Genomes of leafy and leafless Platanthera orchids illuminate the evolution of mycoheterotrophy.</title>
        <authorList>
            <person name="Li M.H."/>
            <person name="Liu K.W."/>
            <person name="Li Z."/>
            <person name="Lu H.C."/>
            <person name="Ye Q.L."/>
            <person name="Zhang D."/>
            <person name="Wang J.Y."/>
            <person name="Li Y.F."/>
            <person name="Zhong Z.M."/>
            <person name="Liu X."/>
            <person name="Yu X."/>
            <person name="Liu D.K."/>
            <person name="Tu X.D."/>
            <person name="Liu B."/>
            <person name="Hao Y."/>
            <person name="Liao X.Y."/>
            <person name="Jiang Y.T."/>
            <person name="Sun W.H."/>
            <person name="Chen J."/>
            <person name="Chen Y.Q."/>
            <person name="Ai Y."/>
            <person name="Zhai J.W."/>
            <person name="Wu S.S."/>
            <person name="Zhou Z."/>
            <person name="Hsiao Y.Y."/>
            <person name="Wu W.L."/>
            <person name="Chen Y.Y."/>
            <person name="Lin Y.F."/>
            <person name="Hsu J.L."/>
            <person name="Li C.Y."/>
            <person name="Wang Z.W."/>
            <person name="Zhao X."/>
            <person name="Zhong W.Y."/>
            <person name="Ma X.K."/>
            <person name="Ma L."/>
            <person name="Huang J."/>
            <person name="Chen G.Z."/>
            <person name="Huang M.Z."/>
            <person name="Huang L."/>
            <person name="Peng D.H."/>
            <person name="Luo Y.B."/>
            <person name="Zou S.Q."/>
            <person name="Chen S.P."/>
            <person name="Lan S."/>
            <person name="Tsai W.C."/>
            <person name="Van de Peer Y."/>
            <person name="Liu Z.J."/>
        </authorList>
    </citation>
    <scope>NUCLEOTIDE SEQUENCE [LARGE SCALE GENOMIC DNA]</scope>
    <source>
        <strain evidence="7">Lor288</strain>
    </source>
</reference>
<name>A0ABR2MT89_9ASPA</name>
<dbReference type="Pfam" id="PF00230">
    <property type="entry name" value="MIP"/>
    <property type="match status" value="1"/>
</dbReference>
<protein>
    <submittedName>
        <fullName evidence="7">Aquaporin NIP1-1</fullName>
    </submittedName>
</protein>
<comment type="subcellular location">
    <subcellularLocation>
        <location evidence="1">Membrane</location>
        <topology evidence="1">Multi-pass membrane protein</topology>
    </subcellularLocation>
</comment>
<dbReference type="PRINTS" id="PR00783">
    <property type="entry name" value="MINTRINSICP"/>
</dbReference>
<feature type="transmembrane region" description="Helical" evidence="6">
    <location>
        <begin position="184"/>
        <end position="201"/>
    </location>
</feature>
<evidence type="ECO:0000256" key="4">
    <source>
        <dbReference type="ARBA" id="ARBA00023136"/>
    </source>
</evidence>
<proteinExistence type="inferred from homology"/>
<dbReference type="InterPro" id="IPR023271">
    <property type="entry name" value="Aquaporin-like"/>
</dbReference>
<feature type="transmembrane region" description="Helical" evidence="6">
    <location>
        <begin position="39"/>
        <end position="60"/>
    </location>
</feature>
<keyword evidence="2 5" id="KW-0812">Transmembrane</keyword>
<keyword evidence="3 6" id="KW-1133">Transmembrane helix</keyword>
<dbReference type="PANTHER" id="PTHR45724:SF21">
    <property type="entry name" value="MAJOR INTRINSIC PROTEIN"/>
    <property type="match status" value="1"/>
</dbReference>
<accession>A0ABR2MT89</accession>
<comment type="similarity">
    <text evidence="5">Belongs to the MIP/aquaporin (TC 1.A.8) family.</text>
</comment>
<dbReference type="SUPFAM" id="SSF81338">
    <property type="entry name" value="Aquaporin-like"/>
    <property type="match status" value="1"/>
</dbReference>
<keyword evidence="5" id="KW-0813">Transport</keyword>
<feature type="transmembrane region" description="Helical" evidence="6">
    <location>
        <begin position="92"/>
        <end position="109"/>
    </location>
</feature>
<feature type="transmembrane region" description="Helical" evidence="6">
    <location>
        <begin position="116"/>
        <end position="135"/>
    </location>
</feature>
<dbReference type="Proteomes" id="UP001412067">
    <property type="component" value="Unassembled WGS sequence"/>
</dbReference>
<evidence type="ECO:0000256" key="6">
    <source>
        <dbReference type="SAM" id="Phobius"/>
    </source>
</evidence>
<dbReference type="PANTHER" id="PTHR45724">
    <property type="entry name" value="AQUAPORIN NIP2-1"/>
    <property type="match status" value="1"/>
</dbReference>
<dbReference type="InterPro" id="IPR034294">
    <property type="entry name" value="Aquaporin_transptr"/>
</dbReference>
<gene>
    <name evidence="7" type="primary">NIP1-1</name>
    <name evidence="7" type="ORF">KSP40_PGU011868</name>
</gene>
<keyword evidence="8" id="KW-1185">Reference proteome</keyword>
<feature type="transmembrane region" description="Helical" evidence="6">
    <location>
        <begin position="155"/>
        <end position="177"/>
    </location>
</feature>
<comment type="caution">
    <text evidence="7">The sequence shown here is derived from an EMBL/GenBank/DDBJ whole genome shotgun (WGS) entry which is preliminary data.</text>
</comment>
<dbReference type="EMBL" id="JBBWWR010000005">
    <property type="protein sequence ID" value="KAK8967158.1"/>
    <property type="molecule type" value="Genomic_DNA"/>
</dbReference>